<dbReference type="KEGG" id="maqu:Maq22A_c16250"/>
<dbReference type="Proteomes" id="UP000061432">
    <property type="component" value="Chromosome"/>
</dbReference>
<evidence type="ECO:0000256" key="1">
    <source>
        <dbReference type="SAM" id="MobiDB-lite"/>
    </source>
</evidence>
<name>A0A0C6F1C7_9HYPH</name>
<feature type="compositionally biased region" description="Polar residues" evidence="1">
    <location>
        <begin position="26"/>
        <end position="37"/>
    </location>
</feature>
<dbReference type="EMBL" id="AP014704">
    <property type="protein sequence ID" value="BAQ46381.1"/>
    <property type="molecule type" value="Genomic_DNA"/>
</dbReference>
<reference evidence="3" key="2">
    <citation type="submission" date="2015-01" db="EMBL/GenBank/DDBJ databases">
        <title>Complete genome sequence of Methylobacterium aquaticum strain 22A.</title>
        <authorList>
            <person name="Tani A."/>
            <person name="Ogura Y."/>
            <person name="Hayashi T."/>
        </authorList>
    </citation>
    <scope>NUCLEOTIDE SEQUENCE [LARGE SCALE GENOMIC DNA]</scope>
    <source>
        <strain evidence="3">MA-22A</strain>
    </source>
</reference>
<evidence type="ECO:0000313" key="2">
    <source>
        <dbReference type="EMBL" id="BAQ46381.1"/>
    </source>
</evidence>
<dbReference type="STRING" id="270351.Maq22A_c16250"/>
<reference evidence="2 3" key="1">
    <citation type="journal article" date="2015" name="Genome Announc.">
        <title>Complete Genome Sequence of Methylobacterium aquaticum Strain 22A, Isolated from Racomitrium japonicum Moss.</title>
        <authorList>
            <person name="Tani A."/>
            <person name="Ogura Y."/>
            <person name="Hayashi T."/>
            <person name="Kimbara K."/>
        </authorList>
    </citation>
    <scope>NUCLEOTIDE SEQUENCE [LARGE SCALE GENOMIC DNA]</scope>
    <source>
        <strain evidence="2 3">MA-22A</strain>
    </source>
</reference>
<proteinExistence type="predicted"/>
<sequence length="70" mass="7074">MADLAAWGVAAGNGGPSRHDTGIGSQGTPNGTGSQGESSRRPAAWRHRLPRETPTLVLGARSPGKACPPS</sequence>
<evidence type="ECO:0000313" key="3">
    <source>
        <dbReference type="Proteomes" id="UP000061432"/>
    </source>
</evidence>
<feature type="region of interest" description="Disordered" evidence="1">
    <location>
        <begin position="1"/>
        <end position="70"/>
    </location>
</feature>
<protein>
    <submittedName>
        <fullName evidence="2">Uncharacterized protein</fullName>
    </submittedName>
</protein>
<dbReference type="PATRIC" id="fig|270351.10.peg.3124"/>
<accession>A0A0C6F1C7</accession>
<organism evidence="2 3">
    <name type="scientific">Methylobacterium aquaticum</name>
    <dbReference type="NCBI Taxonomy" id="270351"/>
    <lineage>
        <taxon>Bacteria</taxon>
        <taxon>Pseudomonadati</taxon>
        <taxon>Pseudomonadota</taxon>
        <taxon>Alphaproteobacteria</taxon>
        <taxon>Hyphomicrobiales</taxon>
        <taxon>Methylobacteriaceae</taxon>
        <taxon>Methylobacterium</taxon>
    </lineage>
</organism>
<dbReference type="AlphaFoldDB" id="A0A0C6F1C7"/>
<gene>
    <name evidence="2" type="ORF">Maq22A_c16250</name>
</gene>